<dbReference type="GO" id="GO:0016831">
    <property type="term" value="F:carboxy-lyase activity"/>
    <property type="evidence" value="ECO:0007669"/>
    <property type="project" value="InterPro"/>
</dbReference>
<evidence type="ECO:0000313" key="4">
    <source>
        <dbReference type="EMBL" id="HIW78875.1"/>
    </source>
</evidence>
<evidence type="ECO:0000259" key="3">
    <source>
        <dbReference type="Pfam" id="PF04909"/>
    </source>
</evidence>
<keyword evidence="1" id="KW-0456">Lyase</keyword>
<dbReference type="GO" id="GO:0005737">
    <property type="term" value="C:cytoplasm"/>
    <property type="evidence" value="ECO:0007669"/>
    <property type="project" value="TreeGrafter"/>
</dbReference>
<organism evidence="4 5">
    <name type="scientific">Candidatus Bilophila faecipullorum</name>
    <dbReference type="NCBI Taxonomy" id="2838482"/>
    <lineage>
        <taxon>Bacteria</taxon>
        <taxon>Pseudomonadati</taxon>
        <taxon>Thermodesulfobacteriota</taxon>
        <taxon>Desulfovibrionia</taxon>
        <taxon>Desulfovibrionales</taxon>
        <taxon>Desulfovibrionaceae</taxon>
        <taxon>Bilophila</taxon>
    </lineage>
</organism>
<dbReference type="EMBL" id="DXGI01000264">
    <property type="protein sequence ID" value="HIW78875.1"/>
    <property type="molecule type" value="Genomic_DNA"/>
</dbReference>
<dbReference type="InterPro" id="IPR006680">
    <property type="entry name" value="Amidohydro-rel"/>
</dbReference>
<gene>
    <name evidence="4" type="ORF">H9874_07000</name>
</gene>
<evidence type="ECO:0000256" key="2">
    <source>
        <dbReference type="SAM" id="MobiDB-lite"/>
    </source>
</evidence>
<dbReference type="GO" id="GO:0016787">
    <property type="term" value="F:hydrolase activity"/>
    <property type="evidence" value="ECO:0007669"/>
    <property type="project" value="InterPro"/>
</dbReference>
<feature type="region of interest" description="Disordered" evidence="2">
    <location>
        <begin position="260"/>
        <end position="282"/>
    </location>
</feature>
<evidence type="ECO:0000256" key="1">
    <source>
        <dbReference type="ARBA" id="ARBA00023239"/>
    </source>
</evidence>
<dbReference type="SUPFAM" id="SSF51556">
    <property type="entry name" value="Metallo-dependent hydrolases"/>
    <property type="match status" value="1"/>
</dbReference>
<dbReference type="Pfam" id="PF04909">
    <property type="entry name" value="Amidohydro_2"/>
    <property type="match status" value="1"/>
</dbReference>
<dbReference type="InterPro" id="IPR032466">
    <property type="entry name" value="Metal_Hydrolase"/>
</dbReference>
<evidence type="ECO:0000313" key="5">
    <source>
        <dbReference type="Proteomes" id="UP000824264"/>
    </source>
</evidence>
<feature type="domain" description="Amidohydrolase-related" evidence="3">
    <location>
        <begin position="4"/>
        <end position="260"/>
    </location>
</feature>
<comment type="caution">
    <text evidence="4">The sequence shown here is derived from an EMBL/GenBank/DDBJ whole genome shotgun (WGS) entry which is preliminary data.</text>
</comment>
<reference evidence="4" key="2">
    <citation type="submission" date="2021-04" db="EMBL/GenBank/DDBJ databases">
        <authorList>
            <person name="Gilroy R."/>
        </authorList>
    </citation>
    <scope>NUCLEOTIDE SEQUENCE</scope>
    <source>
        <strain evidence="4">ChiSxjej5B17-1746</strain>
    </source>
</reference>
<reference evidence="4" key="1">
    <citation type="journal article" date="2021" name="PeerJ">
        <title>Extensive microbial diversity within the chicken gut microbiome revealed by metagenomics and culture.</title>
        <authorList>
            <person name="Gilroy R."/>
            <person name="Ravi A."/>
            <person name="Getino M."/>
            <person name="Pursley I."/>
            <person name="Horton D.L."/>
            <person name="Alikhan N.F."/>
            <person name="Baker D."/>
            <person name="Gharbi K."/>
            <person name="Hall N."/>
            <person name="Watson M."/>
            <person name="Adriaenssens E.M."/>
            <person name="Foster-Nyarko E."/>
            <person name="Jarju S."/>
            <person name="Secka A."/>
            <person name="Antonio M."/>
            <person name="Oren A."/>
            <person name="Chaudhuri R.R."/>
            <person name="La Ragione R."/>
            <person name="Hildebrand F."/>
            <person name="Pallen M.J."/>
        </authorList>
    </citation>
    <scope>NUCLEOTIDE SEQUENCE</scope>
    <source>
        <strain evidence="4">ChiSxjej5B17-1746</strain>
    </source>
</reference>
<dbReference type="Gene3D" id="3.20.20.140">
    <property type="entry name" value="Metal-dependent hydrolases"/>
    <property type="match status" value="1"/>
</dbReference>
<dbReference type="PANTHER" id="PTHR21240:SF28">
    <property type="entry name" value="ISO-OROTATE DECARBOXYLASE (EUROFUNG)"/>
    <property type="match status" value="1"/>
</dbReference>
<proteinExistence type="predicted"/>
<dbReference type="Proteomes" id="UP000824264">
    <property type="component" value="Unassembled WGS sequence"/>
</dbReference>
<accession>A0A9D1R132</accession>
<protein>
    <submittedName>
        <fullName evidence="4">Amidohydrolase family protein</fullName>
    </submittedName>
</protein>
<dbReference type="AlphaFoldDB" id="A0A9D1R132"/>
<dbReference type="InterPro" id="IPR032465">
    <property type="entry name" value="ACMSD"/>
</dbReference>
<name>A0A9D1R132_9BACT</name>
<feature type="compositionally biased region" description="Basic and acidic residues" evidence="2">
    <location>
        <begin position="265"/>
        <end position="282"/>
    </location>
</feature>
<dbReference type="PANTHER" id="PTHR21240">
    <property type="entry name" value="2-AMINO-3-CARBOXYLMUCONATE-6-SEMIALDEHYDE DECARBOXYLASE"/>
    <property type="match status" value="1"/>
</dbReference>
<sequence>MRTDCHAHVFPPRTARHAVASLGARYGVDCAGKGTLEDLLERERAAGMERCVILCAAATPGQVVAVNDFALSLQGHSPQVAAFGTIHPAFPAWERELERLKAGGIRGLKVHPDFQHFRLDDPRLLPLLEAAQDDFCFLFHIGDALPPEKSPSCPYKLAALLDRFPHLRCVAAHLGGYRQWSHALEALVGRDLWLDTSSCLPLLEPALLKALLRKHPPDRILFGSDYPLFDPADALKRLQAAAGLSDAALERYCTNADALFPSTGHEPRDEGPVRHGAAKEGH</sequence>
<dbReference type="GO" id="GO:0019748">
    <property type="term" value="P:secondary metabolic process"/>
    <property type="evidence" value="ECO:0007669"/>
    <property type="project" value="TreeGrafter"/>
</dbReference>